<feature type="compositionally biased region" description="Basic and acidic residues" evidence="1">
    <location>
        <begin position="11"/>
        <end position="22"/>
    </location>
</feature>
<reference evidence="3" key="1">
    <citation type="submission" date="2015-09" db="EMBL/GenBank/DDBJ databases">
        <authorList>
            <consortium name="Pathogen Informatics"/>
        </authorList>
    </citation>
    <scope>NUCLEOTIDE SEQUENCE [LARGE SCALE GENOMIC DNA]</scope>
    <source>
        <strain evidence="3">Lake Konstanz</strain>
    </source>
</reference>
<dbReference type="AlphaFoldDB" id="A0A0S4IMQ8"/>
<sequence length="90" mass="9283">MIRPVVVTLGGEKESGQGKYREGGGGGGSDDDDDSGRMMRPIGEEGSKQTAFVDVGSSLSPNFMHRDDVAAEDFLYSPIQQGSSGGAAAT</sequence>
<evidence type="ECO:0000313" key="3">
    <source>
        <dbReference type="Proteomes" id="UP000051952"/>
    </source>
</evidence>
<organism evidence="2 3">
    <name type="scientific">Bodo saltans</name>
    <name type="common">Flagellated protozoan</name>
    <dbReference type="NCBI Taxonomy" id="75058"/>
    <lineage>
        <taxon>Eukaryota</taxon>
        <taxon>Discoba</taxon>
        <taxon>Euglenozoa</taxon>
        <taxon>Kinetoplastea</taxon>
        <taxon>Metakinetoplastina</taxon>
        <taxon>Eubodonida</taxon>
        <taxon>Bodonidae</taxon>
        <taxon>Bodo</taxon>
    </lineage>
</organism>
<proteinExistence type="predicted"/>
<dbReference type="Proteomes" id="UP000051952">
    <property type="component" value="Unassembled WGS sequence"/>
</dbReference>
<keyword evidence="3" id="KW-1185">Reference proteome</keyword>
<gene>
    <name evidence="2" type="ORF">BSAL_55755</name>
</gene>
<evidence type="ECO:0000313" key="2">
    <source>
        <dbReference type="EMBL" id="CUE74540.1"/>
    </source>
</evidence>
<accession>A0A0S4IMQ8</accession>
<feature type="non-terminal residue" evidence="2">
    <location>
        <position position="90"/>
    </location>
</feature>
<evidence type="ECO:0000256" key="1">
    <source>
        <dbReference type="SAM" id="MobiDB-lite"/>
    </source>
</evidence>
<dbReference type="EMBL" id="CYKH01000166">
    <property type="protein sequence ID" value="CUE74540.1"/>
    <property type="molecule type" value="Genomic_DNA"/>
</dbReference>
<feature type="region of interest" description="Disordered" evidence="1">
    <location>
        <begin position="1"/>
        <end position="50"/>
    </location>
</feature>
<dbReference type="VEuPathDB" id="TriTrypDB:BSAL_55755"/>
<protein>
    <submittedName>
        <fullName evidence="2">Uncharacterized protein</fullName>
    </submittedName>
</protein>
<name>A0A0S4IMQ8_BODSA</name>